<feature type="compositionally biased region" description="Low complexity" evidence="1">
    <location>
        <begin position="823"/>
        <end position="835"/>
    </location>
</feature>
<dbReference type="AlphaFoldDB" id="A0A6V3JEG0"/>
<evidence type="ECO:0000256" key="1">
    <source>
        <dbReference type="SAM" id="MobiDB-lite"/>
    </source>
</evidence>
<dbReference type="PROSITE" id="PS50011">
    <property type="entry name" value="PROTEIN_KINASE_DOM"/>
    <property type="match status" value="1"/>
</dbReference>
<feature type="compositionally biased region" description="Low complexity" evidence="1">
    <location>
        <begin position="1038"/>
        <end position="1056"/>
    </location>
</feature>
<dbReference type="InterPro" id="IPR008271">
    <property type="entry name" value="Ser/Thr_kinase_AS"/>
</dbReference>
<dbReference type="Pfam" id="PF00069">
    <property type="entry name" value="Pkinase"/>
    <property type="match status" value="1"/>
</dbReference>
<dbReference type="EMBL" id="HBIV01004592">
    <property type="protein sequence ID" value="CAE0648733.1"/>
    <property type="molecule type" value="Transcribed_RNA"/>
</dbReference>
<feature type="region of interest" description="Disordered" evidence="1">
    <location>
        <begin position="1033"/>
        <end position="1067"/>
    </location>
</feature>
<feature type="compositionally biased region" description="Acidic residues" evidence="1">
    <location>
        <begin position="604"/>
        <end position="613"/>
    </location>
</feature>
<dbReference type="InterPro" id="IPR011009">
    <property type="entry name" value="Kinase-like_dom_sf"/>
</dbReference>
<dbReference type="PROSITE" id="PS00108">
    <property type="entry name" value="PROTEIN_KINASE_ST"/>
    <property type="match status" value="1"/>
</dbReference>
<dbReference type="GO" id="GO:0005524">
    <property type="term" value="F:ATP binding"/>
    <property type="evidence" value="ECO:0007669"/>
    <property type="project" value="InterPro"/>
</dbReference>
<reference evidence="3" key="1">
    <citation type="submission" date="2021-01" db="EMBL/GenBank/DDBJ databases">
        <authorList>
            <person name="Corre E."/>
            <person name="Pelletier E."/>
            <person name="Niang G."/>
            <person name="Scheremetjew M."/>
            <person name="Finn R."/>
            <person name="Kale V."/>
            <person name="Holt S."/>
            <person name="Cochrane G."/>
            <person name="Meng A."/>
            <person name="Brown T."/>
            <person name="Cohen L."/>
        </authorList>
    </citation>
    <scope>NUCLEOTIDE SEQUENCE</scope>
    <source>
        <strain evidence="3">CCCM811</strain>
    </source>
</reference>
<dbReference type="GO" id="GO:0004672">
    <property type="term" value="F:protein kinase activity"/>
    <property type="evidence" value="ECO:0007669"/>
    <property type="project" value="InterPro"/>
</dbReference>
<dbReference type="InterPro" id="IPR050588">
    <property type="entry name" value="WNK_Ser-Thr_kinase"/>
</dbReference>
<organism evidence="3">
    <name type="scientific">Lotharella globosa</name>
    <dbReference type="NCBI Taxonomy" id="91324"/>
    <lineage>
        <taxon>Eukaryota</taxon>
        <taxon>Sar</taxon>
        <taxon>Rhizaria</taxon>
        <taxon>Cercozoa</taxon>
        <taxon>Chlorarachniophyceae</taxon>
        <taxon>Lotharella</taxon>
    </lineage>
</organism>
<feature type="compositionally biased region" description="Low complexity" evidence="1">
    <location>
        <begin position="995"/>
        <end position="1007"/>
    </location>
</feature>
<feature type="region of interest" description="Disordered" evidence="1">
    <location>
        <begin position="429"/>
        <end position="559"/>
    </location>
</feature>
<feature type="compositionally biased region" description="Polar residues" evidence="1">
    <location>
        <begin position="538"/>
        <end position="557"/>
    </location>
</feature>
<name>A0A6V3JEG0_9EUKA</name>
<accession>A0A6V3JEG0</accession>
<feature type="region of interest" description="Disordered" evidence="1">
    <location>
        <begin position="300"/>
        <end position="325"/>
    </location>
</feature>
<feature type="compositionally biased region" description="Acidic residues" evidence="1">
    <location>
        <begin position="473"/>
        <end position="484"/>
    </location>
</feature>
<dbReference type="SUPFAM" id="SSF56112">
    <property type="entry name" value="Protein kinase-like (PK-like)"/>
    <property type="match status" value="1"/>
</dbReference>
<dbReference type="SMART" id="SM00220">
    <property type="entry name" value="S_TKc"/>
    <property type="match status" value="1"/>
</dbReference>
<dbReference type="Gene3D" id="3.30.200.20">
    <property type="entry name" value="Phosphorylase Kinase, domain 1"/>
    <property type="match status" value="1"/>
</dbReference>
<dbReference type="EMBL" id="HBIV01004593">
    <property type="protein sequence ID" value="CAE0648735.1"/>
    <property type="molecule type" value="Transcribed_RNA"/>
</dbReference>
<feature type="region of interest" description="Disordered" evidence="1">
    <location>
        <begin position="652"/>
        <end position="908"/>
    </location>
</feature>
<feature type="compositionally biased region" description="Low complexity" evidence="1">
    <location>
        <begin position="722"/>
        <end position="733"/>
    </location>
</feature>
<feature type="compositionally biased region" description="Basic residues" evidence="1">
    <location>
        <begin position="653"/>
        <end position="665"/>
    </location>
</feature>
<feature type="compositionally biased region" description="Basic and acidic residues" evidence="1">
    <location>
        <begin position="614"/>
        <end position="631"/>
    </location>
</feature>
<feature type="domain" description="Protein kinase" evidence="2">
    <location>
        <begin position="23"/>
        <end position="278"/>
    </location>
</feature>
<dbReference type="Gene3D" id="1.10.510.10">
    <property type="entry name" value="Transferase(Phosphotransferase) domain 1"/>
    <property type="match status" value="1"/>
</dbReference>
<feature type="compositionally biased region" description="Basic residues" evidence="1">
    <location>
        <begin position="306"/>
        <end position="325"/>
    </location>
</feature>
<feature type="compositionally biased region" description="Acidic residues" evidence="1">
    <location>
        <begin position="799"/>
        <end position="813"/>
    </location>
</feature>
<proteinExistence type="predicted"/>
<evidence type="ECO:0000259" key="2">
    <source>
        <dbReference type="PROSITE" id="PS50011"/>
    </source>
</evidence>
<feature type="compositionally biased region" description="Basic and acidic residues" evidence="1">
    <location>
        <begin position="449"/>
        <end position="460"/>
    </location>
</feature>
<feature type="region of interest" description="Disordered" evidence="1">
    <location>
        <begin position="980"/>
        <end position="1007"/>
    </location>
</feature>
<dbReference type="PANTHER" id="PTHR13902">
    <property type="entry name" value="SERINE/THREONINE-PROTEIN KINASE WNK WITH NO LYSINE -RELATED"/>
    <property type="match status" value="1"/>
</dbReference>
<evidence type="ECO:0000313" key="3">
    <source>
        <dbReference type="EMBL" id="CAE0648733.1"/>
    </source>
</evidence>
<evidence type="ECO:0000313" key="4">
    <source>
        <dbReference type="EMBL" id="CAE0648735.1"/>
    </source>
</evidence>
<protein>
    <recommendedName>
        <fullName evidence="2">Protein kinase domain-containing protein</fullName>
    </recommendedName>
</protein>
<feature type="compositionally biased region" description="Polar residues" evidence="1">
    <location>
        <begin position="504"/>
        <end position="514"/>
    </location>
</feature>
<dbReference type="InterPro" id="IPR000719">
    <property type="entry name" value="Prot_kinase_dom"/>
</dbReference>
<sequence length="1121" mass="124199">MSDDEPLQVSETGGPKDTGAIYKRYDKKLGTGAYKDVFLAYDTENGIDVAWNTVKLNRVPTKERERIEQETRVLGQISHPNIIKFFNVWRNDIKREVCFTTEIVQGGTLKSFIARVYPVQLRVIKRWCFQILDALQYLHEKKPPIIHRDLKCENIFINSKDSTLLIGDFGLAALRHQTCARSVLGTPHFMAPELYDENYTEKVDIYAFGMCVLEMATNETPYLECANAAQIFKKVYSGQPPGVLKRIKTARIREFIEICLQPVEKRLSARQMKAHPFFHIIPADQNEVVVEAKAEGSVGFQSPAKTRSRKKSPKRKKNGSSFRKKTGVSFKDTDYRVLVSSKAETLKVDEKEGVANISFNIKFRGKDGPATVQKLVFDYNFKTDTAELVCKEMVQVLNLQPSALGKLTAEVQRVIDKIRADRETRKVVVQNGVHTTEDQKSNTTQTGEVSKEPKDTDGKTPVDVTNGGIPRELDEDDDGDDGDIDVPSPNVDADPKLSPLPLNRSHTAPLNVTPTKPKPDLTRGNTAPLDDSVLATMAQPSLHPSPQGGASQMQSKLSIPLSAADGLQSINEDSVMNQMLRPVAKPYRPTHSPPHGDSALGADTEGDTEDEEVERISDEAELAELHKRDAKKLEKRIEEIKDLLWKQLEEKQRKQKYKWKRKNRQRASELSEGGRSATFLSRDTPPDPNSRPLGRANSQPVLNGPRGGGQPVLNGHQIIEDGASVGASSVSGVPPSPHQTPWNLSPDHYRGRRDVNGSGSAHTLSPPRSPHVVRNQKIHGSHSYPVMRDPQEASGNENDLGEDSIFDFSDFDDPLAQPPPDDGASANGAATAPASKDAVAMDHDIFFAAPRGGRGTQPQKAPNAEKKASGAPPSPFDLINESLISGRRSPSAPVPKDTSTQNPIRPSVLKPVPAQTLDWAVKILGLEPGKLDAILEDPDHINRVSRKLQHKNKGSAWLAQIVKASELLLHESDRRRGILQISFSSRPREKRRARTPSPASSSSSRSAWHIYRAQQEENGGFTGLRKLQPGKYHAATMSQGTRGRSRSQSQQSDGSGAMPRGGNRRQMMDHKHPTEYLFSVFTFCLYDPLKPDIPSQDVAKNGHLAFESEGYRGEEFTEIRL</sequence>
<gene>
    <name evidence="3" type="ORF">LGLO00237_LOCUS3222</name>
    <name evidence="4" type="ORF">LGLO00237_LOCUS3223</name>
</gene>
<feature type="region of interest" description="Disordered" evidence="1">
    <location>
        <begin position="584"/>
        <end position="631"/>
    </location>
</feature>